<feature type="compositionally biased region" description="Polar residues" evidence="2">
    <location>
        <begin position="314"/>
        <end position="325"/>
    </location>
</feature>
<keyword evidence="1 3" id="KW-0378">Hydrolase</keyword>
<dbReference type="GO" id="GO:0016787">
    <property type="term" value="F:hydrolase activity"/>
    <property type="evidence" value="ECO:0007669"/>
    <property type="project" value="UniProtKB-KW"/>
</dbReference>
<evidence type="ECO:0000313" key="4">
    <source>
        <dbReference type="Proteomes" id="UP001357485"/>
    </source>
</evidence>
<dbReference type="EC" id="3.1.3.41" evidence="3"/>
<sequence length="993" mass="107843">MPTDVPLGLPPTRYYLARETLVRTTSRTAPLKRLGYDGSSDLLYPGVVRRGTVAARIQSLNAHTSRPPSPPPGSVAARVRAANTRNESDSISTRNVLRDSVANLAKTQTLASKDSARPNPFVRRDSDATPTRSESSTVRSRPSTISPTLYHPAPKRIVPSLEKAAEQTPYVLDTSRGDNDPEVISSGFGRRQTQAFSARRTSRAYERGQGRVHFTLSVDRIDSTNLCEHHRREAGLPKGGAKGTTQVVERNRKGGYELVGPKVRSQVEATSPWAIIAKHSAKRKGTTLSPEICPQCLLEQAAPDESIVAEESAIQKSRNATQGLGSTRPADDKRRSISSSLFTEPSTPQNGAIHPSLIGVTYDSQPIDLPGAAIEFPLDKVGTVVAADLGDMLDAIIVEHSGNLGTVITNLQNGVLKAEEVRRLSKELAQASRNFADAPLEDVVSLSPQEWEERWRSQQPSIDDSLDLLREKTESMPSLLQLVDDAASDFGYDIGQPRRTGSRASSRDDGPDIAHRLVNDVPSVSTSPVHNAVRPTSHDSEPDTSYFRPYDVSESAQGDQCDCHDHIPTPPDYTYDASSISSRFTSLIPRHTLDRNLRPTEGSFESFHSALPSPMPPATEETVLFSTSLSFPGYVDQTRSDLRSATPSLSPCSTRSSDSSAPMTLSPRTPTFSRSEQRRSKIPKLVLQRPTGYTPQLGSSSPSTQSSRASSIFVRLRWIGVLWSGDHLFEGTAETLDMLRSKGKQLVFVTNNSTKSRADYKKKFDSMGIPCKVEEVFGSSYSAAIYISRILKLQPPKNKVFTLGESGIEQELASEGVRFCGGTDPALRRDMEPSDYAAIADGSALDPEVGIVLTGLDFHVNYLKLSLGFAYLRQGAQFLATNVDSTLPNSHTLFPGAGSVSAPLVKAWGKEPLALGKSSQAMMDAIEGKFQFDRSRTCMVGDRLNTDIQFGIEGKLGGTLAVLTGVSKKEEFLADGAEVVPSAYVDKLGDLRG</sequence>
<dbReference type="Gene3D" id="3.40.50.1000">
    <property type="entry name" value="HAD superfamily/HAD-like"/>
    <property type="match status" value="2"/>
</dbReference>
<comment type="caution">
    <text evidence="3">The sequence shown here is derived from an EMBL/GenBank/DDBJ whole genome shotgun (WGS) entry which is preliminary data.</text>
</comment>
<dbReference type="InterPro" id="IPR036412">
    <property type="entry name" value="HAD-like_sf"/>
</dbReference>
<dbReference type="SUPFAM" id="SSF56784">
    <property type="entry name" value="HAD-like"/>
    <property type="match status" value="1"/>
</dbReference>
<feature type="region of interest" description="Disordered" evidence="2">
    <location>
        <begin position="523"/>
        <end position="545"/>
    </location>
</feature>
<dbReference type="InterPro" id="IPR006357">
    <property type="entry name" value="HAD-SF_hydro_IIA"/>
</dbReference>
<dbReference type="Pfam" id="PF13242">
    <property type="entry name" value="Hydrolase_like"/>
    <property type="match status" value="1"/>
</dbReference>
<name>A0ABR0LR72_9PEZI</name>
<protein>
    <submittedName>
        <fullName evidence="3">p-nitrophenyl phosphatase</fullName>
        <ecNumber evidence="3">3.1.3.41</ecNumber>
    </submittedName>
</protein>
<proteinExistence type="predicted"/>
<dbReference type="PANTHER" id="PTHR19288">
    <property type="entry name" value="4-NITROPHENYLPHOSPHATASE-RELATED"/>
    <property type="match status" value="1"/>
</dbReference>
<dbReference type="InterPro" id="IPR023214">
    <property type="entry name" value="HAD_sf"/>
</dbReference>
<gene>
    <name evidence="3" type="primary">PHO13</name>
    <name evidence="3" type="ORF">LTR16_000142</name>
</gene>
<feature type="region of interest" description="Disordered" evidence="2">
    <location>
        <begin position="642"/>
        <end position="706"/>
    </location>
</feature>
<evidence type="ECO:0000256" key="2">
    <source>
        <dbReference type="SAM" id="MobiDB-lite"/>
    </source>
</evidence>
<feature type="region of interest" description="Disordered" evidence="2">
    <location>
        <begin position="314"/>
        <end position="335"/>
    </location>
</feature>
<dbReference type="EMBL" id="JAVRRA010016414">
    <property type="protein sequence ID" value="KAK5202172.1"/>
    <property type="molecule type" value="Genomic_DNA"/>
</dbReference>
<feature type="region of interest" description="Disordered" evidence="2">
    <location>
        <begin position="172"/>
        <end position="200"/>
    </location>
</feature>
<reference evidence="3 4" key="1">
    <citation type="submission" date="2023-08" db="EMBL/GenBank/DDBJ databases">
        <title>Black Yeasts Isolated from many extreme environments.</title>
        <authorList>
            <person name="Coleine C."/>
            <person name="Stajich J.E."/>
            <person name="Selbmann L."/>
        </authorList>
    </citation>
    <scope>NUCLEOTIDE SEQUENCE [LARGE SCALE GENOMIC DNA]</scope>
    <source>
        <strain evidence="3 4">CCFEE 536</strain>
    </source>
</reference>
<feature type="compositionally biased region" description="Polar residues" evidence="2">
    <location>
        <begin position="643"/>
        <end position="674"/>
    </location>
</feature>
<keyword evidence="4" id="KW-1185">Reference proteome</keyword>
<dbReference type="NCBIfam" id="TIGR01460">
    <property type="entry name" value="HAD-SF-IIA"/>
    <property type="match status" value="1"/>
</dbReference>
<evidence type="ECO:0000313" key="3">
    <source>
        <dbReference type="EMBL" id="KAK5202172.1"/>
    </source>
</evidence>
<accession>A0ABR0LR72</accession>
<evidence type="ECO:0000256" key="1">
    <source>
        <dbReference type="ARBA" id="ARBA00022801"/>
    </source>
</evidence>
<feature type="region of interest" description="Disordered" evidence="2">
    <location>
        <begin position="108"/>
        <end position="155"/>
    </location>
</feature>
<organism evidence="3 4">
    <name type="scientific">Cryomyces antarcticus</name>
    <dbReference type="NCBI Taxonomy" id="329879"/>
    <lineage>
        <taxon>Eukaryota</taxon>
        <taxon>Fungi</taxon>
        <taxon>Dikarya</taxon>
        <taxon>Ascomycota</taxon>
        <taxon>Pezizomycotina</taxon>
        <taxon>Dothideomycetes</taxon>
        <taxon>Dothideomycetes incertae sedis</taxon>
        <taxon>Cryomyces</taxon>
    </lineage>
</organism>
<dbReference type="Proteomes" id="UP001357485">
    <property type="component" value="Unassembled WGS sequence"/>
</dbReference>
<dbReference type="PANTHER" id="PTHR19288:SF46">
    <property type="entry name" value="HALOACID DEHALOGENASE-LIKE HYDROLASE DOMAIN-CONTAINING PROTEIN 2"/>
    <property type="match status" value="1"/>
</dbReference>
<feature type="region of interest" description="Disordered" evidence="2">
    <location>
        <begin position="493"/>
        <end position="512"/>
    </location>
</feature>
<dbReference type="Pfam" id="PF13344">
    <property type="entry name" value="Hydrolase_6"/>
    <property type="match status" value="1"/>
</dbReference>
<dbReference type="InterPro" id="IPR006349">
    <property type="entry name" value="PGP_euk"/>
</dbReference>
<feature type="compositionally biased region" description="Polar residues" evidence="2">
    <location>
        <begin position="128"/>
        <end position="147"/>
    </location>
</feature>
<dbReference type="NCBIfam" id="TIGR01452">
    <property type="entry name" value="PGP_euk"/>
    <property type="match status" value="1"/>
</dbReference>